<evidence type="ECO:0000313" key="4">
    <source>
        <dbReference type="EMBL" id="XDJ57017.1"/>
    </source>
</evidence>
<gene>
    <name evidence="6" type="ORF">ABRY91_03620</name>
    <name evidence="9" type="ORF">ABRY96_02475</name>
    <name evidence="8" type="ORF">ABRY97_03785</name>
    <name evidence="4" type="ORF">ABRZ00_11645</name>
    <name evidence="3" type="ORF">ABRZ01_11970</name>
    <name evidence="5" type="ORF">ABRZ03_01250</name>
    <name evidence="7" type="ORF">ABRZ06_05920</name>
</gene>
<evidence type="ECO:0000313" key="6">
    <source>
        <dbReference type="EMBL" id="XDJ67781.1"/>
    </source>
</evidence>
<dbReference type="InterPro" id="IPR006842">
    <property type="entry name" value="Transposase_31"/>
</dbReference>
<evidence type="ECO:0000259" key="1">
    <source>
        <dbReference type="Pfam" id="PF04754"/>
    </source>
</evidence>
<dbReference type="EMBL" id="CP158261">
    <property type="protein sequence ID" value="XDJ67781.1"/>
    <property type="molecule type" value="Genomic_DNA"/>
</dbReference>
<dbReference type="PANTHER" id="PTHR34611">
    <property type="match status" value="1"/>
</dbReference>
<dbReference type="EMBL" id="CP158260">
    <property type="protein sequence ID" value="XDJ65062.1"/>
    <property type="molecule type" value="Genomic_DNA"/>
</dbReference>
<dbReference type="RefSeq" id="WP_343835883.1">
    <property type="nucleotide sequence ID" value="NZ_BAAAEX010000003.1"/>
</dbReference>
<dbReference type="GeneID" id="93068197"/>
<dbReference type="AlphaFoldDB" id="A0AB39F692"/>
<reference evidence="7" key="1">
    <citation type="submission" date="2024-05" db="EMBL/GenBank/DDBJ databases">
        <authorList>
            <person name="Luo Y.-C."/>
            <person name="Nicholds J."/>
            <person name="Mortimer T."/>
            <person name="Maboni G."/>
        </authorList>
    </citation>
    <scope>NUCLEOTIDE SEQUENCE</scope>
    <source>
        <strain evidence="9">143751</strain>
        <strain evidence="8">143811</strain>
        <strain evidence="7">143936</strain>
        <strain evidence="6">145849</strain>
        <strain evidence="5">145850</strain>
        <strain evidence="4">150221</strain>
        <strain evidence="3">150964</strain>
    </source>
</reference>
<dbReference type="InterPro" id="IPR051699">
    <property type="entry name" value="Rpn/YhgA-like_nuclease"/>
</dbReference>
<dbReference type="EMBL" id="CP158257">
    <property type="protein sequence ID" value="XDJ57017.1"/>
    <property type="molecule type" value="Genomic_DNA"/>
</dbReference>
<accession>A0AB39F692</accession>
<dbReference type="InterPro" id="IPR025587">
    <property type="entry name" value="DUF4351"/>
</dbReference>
<dbReference type="EMBL" id="CP158264">
    <property type="protein sequence ID" value="XDJ75855.1"/>
    <property type="molecule type" value="Genomic_DNA"/>
</dbReference>
<feature type="domain" description="DUF4351" evidence="2">
    <location>
        <begin position="203"/>
        <end position="257"/>
    </location>
</feature>
<name>A0AB39F692_9BURK</name>
<evidence type="ECO:0000313" key="8">
    <source>
        <dbReference type="EMBL" id="XDJ75855.1"/>
    </source>
</evidence>
<proteinExistence type="predicted"/>
<evidence type="ECO:0000313" key="9">
    <source>
        <dbReference type="EMBL" id="XDJ83888.1"/>
    </source>
</evidence>
<evidence type="ECO:0000259" key="2">
    <source>
        <dbReference type="Pfam" id="PF14261"/>
    </source>
</evidence>
<protein>
    <submittedName>
        <fullName evidence="7">Rpn family recombination-promoting nuclease/putative transposase</fullName>
    </submittedName>
</protein>
<dbReference type="Pfam" id="PF14261">
    <property type="entry name" value="DUF4351"/>
    <property type="match status" value="1"/>
</dbReference>
<sequence length="260" mass="29542">MPRSRPHSSLGQGLCVLLLLEQQSTVDATMALRMISYAGLSYQTLLNGRQISLPLPPVLPVVLYSGPRRWRASRDMAGLLDETPADLRPYQPQMRYLLIHEQTLMSSAGLPGKNLAVLLFRLGRSRDVEQWRCLLHTLIQTVQQEPEHAELNRSLTLWLHCIVRRSAPPAEQLPPVKTLQELDMMITEKPGLWAQQWLKEGRQEGRLKGQAELLLGMIQRRFGPVPDNVTLRIHAAKAQQIKAWSLNFVDAETLEDVLRD</sequence>
<dbReference type="EMBL" id="CP158256">
    <property type="protein sequence ID" value="XDJ54297.1"/>
    <property type="molecule type" value="Genomic_DNA"/>
</dbReference>
<evidence type="ECO:0000313" key="3">
    <source>
        <dbReference type="EMBL" id="XDJ54297.1"/>
    </source>
</evidence>
<evidence type="ECO:0000313" key="5">
    <source>
        <dbReference type="EMBL" id="XDJ65062.1"/>
    </source>
</evidence>
<dbReference type="KEGG" id="cgin:ABRZ00_11645"/>
<dbReference type="EMBL" id="CP158263">
    <property type="protein sequence ID" value="XDJ73253.1"/>
    <property type="molecule type" value="Genomic_DNA"/>
</dbReference>
<dbReference type="PANTHER" id="PTHR34611:SF2">
    <property type="entry name" value="INACTIVE RECOMBINATION-PROMOTING NUCLEASE-LIKE PROTEIN RPNE-RELATED"/>
    <property type="match status" value="1"/>
</dbReference>
<dbReference type="EMBL" id="CP158266">
    <property type="protein sequence ID" value="XDJ83888.1"/>
    <property type="molecule type" value="Genomic_DNA"/>
</dbReference>
<evidence type="ECO:0000313" key="7">
    <source>
        <dbReference type="EMBL" id="XDJ73253.1"/>
    </source>
</evidence>
<feature type="domain" description="Transposase (putative) YhgA-like" evidence="1">
    <location>
        <begin position="16"/>
        <end position="146"/>
    </location>
</feature>
<dbReference type="Pfam" id="PF04754">
    <property type="entry name" value="Transposase_31"/>
    <property type="match status" value="1"/>
</dbReference>
<organism evidence="7">
    <name type="scientific">Castellaniella ginsengisoli</name>
    <dbReference type="NCBI Taxonomy" id="546114"/>
    <lineage>
        <taxon>Bacteria</taxon>
        <taxon>Pseudomonadati</taxon>
        <taxon>Pseudomonadota</taxon>
        <taxon>Betaproteobacteria</taxon>
        <taxon>Burkholderiales</taxon>
        <taxon>Alcaligenaceae</taxon>
        <taxon>Castellaniella</taxon>
    </lineage>
</organism>